<sequence length="120" mass="13916">MEIEQHPLVVRFSCRRCGWQWRESFELVRWSDYDGDDFEAYFHRGVPVPSPALGRRCAACGGLRVDWTDVAFLPRRRAVTEWPAGPAGSAQPVRPEPKAPTLRWLTRAAHQRQPMTRRFP</sequence>
<dbReference type="EMBL" id="CP002299">
    <property type="protein sequence ID" value="ADP81556.1"/>
    <property type="molecule type" value="Genomic_DNA"/>
</dbReference>
<dbReference type="Proteomes" id="UP000002484">
    <property type="component" value="Chromosome"/>
</dbReference>
<reference evidence="2 3" key="1">
    <citation type="submission" date="2010-10" db="EMBL/GenBank/DDBJ databases">
        <title>Complete sequence of Frankia sp. EuI1c.</title>
        <authorList>
            <consortium name="US DOE Joint Genome Institute"/>
            <person name="Lucas S."/>
            <person name="Copeland A."/>
            <person name="Lapidus A."/>
            <person name="Cheng J.-F."/>
            <person name="Bruce D."/>
            <person name="Goodwin L."/>
            <person name="Pitluck S."/>
            <person name="Chertkov O."/>
            <person name="Detter J.C."/>
            <person name="Han C."/>
            <person name="Tapia R."/>
            <person name="Land M."/>
            <person name="Hauser L."/>
            <person name="Jeffries C."/>
            <person name="Kyrpides N."/>
            <person name="Ivanova N."/>
            <person name="Mikhailova N."/>
            <person name="Beauchemin N."/>
            <person name="Sen A."/>
            <person name="Sur S.A."/>
            <person name="Gtari M."/>
            <person name="Wall L."/>
            <person name="Tisa L."/>
            <person name="Woyke T."/>
        </authorList>
    </citation>
    <scope>NUCLEOTIDE SEQUENCE [LARGE SCALE GENOMIC DNA]</scope>
    <source>
        <strain evidence="3">DSM 45817 / CECT 9037 / EuI1c</strain>
    </source>
</reference>
<protein>
    <submittedName>
        <fullName evidence="2">Uncharacterized protein</fullName>
    </submittedName>
</protein>
<keyword evidence="3" id="KW-1185">Reference proteome</keyword>
<name>E3IZC9_PSEI1</name>
<evidence type="ECO:0000313" key="2">
    <source>
        <dbReference type="EMBL" id="ADP81556.1"/>
    </source>
</evidence>
<proteinExistence type="predicted"/>
<dbReference type="AlphaFoldDB" id="E3IZC9"/>
<dbReference type="InParanoid" id="E3IZC9"/>
<dbReference type="OrthoDB" id="3872345at2"/>
<dbReference type="KEGG" id="fri:FraEuI1c_3549"/>
<gene>
    <name evidence="2" type="ordered locus">FraEuI1c_3549</name>
</gene>
<evidence type="ECO:0000256" key="1">
    <source>
        <dbReference type="SAM" id="MobiDB-lite"/>
    </source>
</evidence>
<accession>E3IZC9</accession>
<feature type="region of interest" description="Disordered" evidence="1">
    <location>
        <begin position="83"/>
        <end position="120"/>
    </location>
</feature>
<dbReference type="RefSeq" id="WP_013424674.1">
    <property type="nucleotide sequence ID" value="NC_014666.1"/>
</dbReference>
<organism evidence="2 3">
    <name type="scientific">Pseudofrankia inefficax (strain DSM 45817 / CECT 9037 / DDB 130130 / EuI1c)</name>
    <name type="common">Frankia inefficax</name>
    <dbReference type="NCBI Taxonomy" id="298654"/>
    <lineage>
        <taxon>Bacteria</taxon>
        <taxon>Bacillati</taxon>
        <taxon>Actinomycetota</taxon>
        <taxon>Actinomycetes</taxon>
        <taxon>Frankiales</taxon>
        <taxon>Frankiaceae</taxon>
        <taxon>Pseudofrankia</taxon>
    </lineage>
</organism>
<evidence type="ECO:0000313" key="3">
    <source>
        <dbReference type="Proteomes" id="UP000002484"/>
    </source>
</evidence>
<dbReference type="HOGENOM" id="CLU_2046242_0_0_11"/>